<keyword evidence="1" id="KW-0732">Signal</keyword>
<accession>A0A5N7AJF2</accession>
<organism evidence="2 3">
    <name type="scientific">Aspergillus caelatus</name>
    <dbReference type="NCBI Taxonomy" id="61420"/>
    <lineage>
        <taxon>Eukaryota</taxon>
        <taxon>Fungi</taxon>
        <taxon>Dikarya</taxon>
        <taxon>Ascomycota</taxon>
        <taxon>Pezizomycotina</taxon>
        <taxon>Eurotiomycetes</taxon>
        <taxon>Eurotiomycetidae</taxon>
        <taxon>Eurotiales</taxon>
        <taxon>Aspergillaceae</taxon>
        <taxon>Aspergillus</taxon>
        <taxon>Aspergillus subgen. Circumdati</taxon>
    </lineage>
</organism>
<evidence type="ECO:0000256" key="1">
    <source>
        <dbReference type="SAM" id="SignalP"/>
    </source>
</evidence>
<feature type="signal peptide" evidence="1">
    <location>
        <begin position="1"/>
        <end position="36"/>
    </location>
</feature>
<sequence length="211" mass="21588">MKVTSVITYCSINTLKMHRLLIPVIVILAAAVDSQAGPGNSACAQWCAANFPNNAGSACTSPAAHGIGPCYNCGPLKTSPTKQLCSGVCRETSNDNNNCGSCGNQCGQNEQCQNGKCRPLPNCSPNNNQCGEVGCGTCGCGGGTACHIGQDNKNAGYCVFCAACSDVLQECSSNNDCPDDHSICVQTCCTGGTFTGSGGTARCIPSNYLKC</sequence>
<dbReference type="EMBL" id="ML737569">
    <property type="protein sequence ID" value="KAE8369885.1"/>
    <property type="molecule type" value="Genomic_DNA"/>
</dbReference>
<protein>
    <recommendedName>
        <fullName evidence="4">TNFR-Cys domain-containing protein</fullName>
    </recommendedName>
</protein>
<dbReference type="GeneID" id="43649464"/>
<name>A0A5N7AJF2_9EURO</name>
<evidence type="ECO:0000313" key="2">
    <source>
        <dbReference type="EMBL" id="KAE8369885.1"/>
    </source>
</evidence>
<dbReference type="AlphaFoldDB" id="A0A5N7AJF2"/>
<dbReference type="OrthoDB" id="4459381at2759"/>
<reference evidence="2 3" key="1">
    <citation type="submission" date="2019-04" db="EMBL/GenBank/DDBJ databases">
        <title>Friends and foes A comparative genomics studyof 23 Aspergillus species from section Flavi.</title>
        <authorList>
            <consortium name="DOE Joint Genome Institute"/>
            <person name="Kjaerbolling I."/>
            <person name="Vesth T."/>
            <person name="Frisvad J.C."/>
            <person name="Nybo J.L."/>
            <person name="Theobald S."/>
            <person name="Kildgaard S."/>
            <person name="Isbrandt T."/>
            <person name="Kuo A."/>
            <person name="Sato A."/>
            <person name="Lyhne E.K."/>
            <person name="Kogle M.E."/>
            <person name="Wiebenga A."/>
            <person name="Kun R.S."/>
            <person name="Lubbers R.J."/>
            <person name="Makela M.R."/>
            <person name="Barry K."/>
            <person name="Chovatia M."/>
            <person name="Clum A."/>
            <person name="Daum C."/>
            <person name="Haridas S."/>
            <person name="He G."/>
            <person name="LaButti K."/>
            <person name="Lipzen A."/>
            <person name="Mondo S."/>
            <person name="Riley R."/>
            <person name="Salamov A."/>
            <person name="Simmons B.A."/>
            <person name="Magnuson J.K."/>
            <person name="Henrissat B."/>
            <person name="Mortensen U.H."/>
            <person name="Larsen T.O."/>
            <person name="Devries R.P."/>
            <person name="Grigoriev I.V."/>
            <person name="Machida M."/>
            <person name="Baker S.E."/>
            <person name="Andersen M.R."/>
        </authorList>
    </citation>
    <scope>NUCLEOTIDE SEQUENCE [LARGE SCALE GENOMIC DNA]</scope>
    <source>
        <strain evidence="2 3">CBS 763.97</strain>
    </source>
</reference>
<proteinExistence type="predicted"/>
<dbReference type="Proteomes" id="UP000326268">
    <property type="component" value="Unassembled WGS sequence"/>
</dbReference>
<keyword evidence="3" id="KW-1185">Reference proteome</keyword>
<evidence type="ECO:0000313" key="3">
    <source>
        <dbReference type="Proteomes" id="UP000326268"/>
    </source>
</evidence>
<dbReference type="RefSeq" id="XP_031932966.1">
    <property type="nucleotide sequence ID" value="XM_032065018.1"/>
</dbReference>
<feature type="chain" id="PRO_5024940121" description="TNFR-Cys domain-containing protein" evidence="1">
    <location>
        <begin position="37"/>
        <end position="211"/>
    </location>
</feature>
<gene>
    <name evidence="2" type="ORF">BDV27DRAFT_120076</name>
</gene>
<evidence type="ECO:0008006" key="4">
    <source>
        <dbReference type="Google" id="ProtNLM"/>
    </source>
</evidence>